<comment type="similarity">
    <text evidence="1 8">Belongs to the Cu-Zn superoxide dismutase family.</text>
</comment>
<dbReference type="InterPro" id="IPR018152">
    <property type="entry name" value="SOD_Cu/Zn_BS"/>
</dbReference>
<accession>A0A1D8JD02</accession>
<evidence type="ECO:0000256" key="5">
    <source>
        <dbReference type="ARBA" id="ARBA00023008"/>
    </source>
</evidence>
<comment type="catalytic activity">
    <reaction evidence="8">
        <text>2 superoxide + 2 H(+) = H2O2 + O2</text>
        <dbReference type="Rhea" id="RHEA:20696"/>
        <dbReference type="ChEBI" id="CHEBI:15378"/>
        <dbReference type="ChEBI" id="CHEBI:15379"/>
        <dbReference type="ChEBI" id="CHEBI:16240"/>
        <dbReference type="ChEBI" id="CHEBI:18421"/>
        <dbReference type="EC" id="1.15.1.1"/>
    </reaction>
</comment>
<evidence type="ECO:0000256" key="8">
    <source>
        <dbReference type="RuleBase" id="RU000393"/>
    </source>
</evidence>
<organism evidence="10 11">
    <name type="scientific">Sporosarcina ureilytica</name>
    <dbReference type="NCBI Taxonomy" id="298596"/>
    <lineage>
        <taxon>Bacteria</taxon>
        <taxon>Bacillati</taxon>
        <taxon>Bacillota</taxon>
        <taxon>Bacilli</taxon>
        <taxon>Bacillales</taxon>
        <taxon>Caryophanaceae</taxon>
        <taxon>Sporosarcina</taxon>
    </lineage>
</organism>
<comment type="cofactor">
    <cofactor evidence="8">
        <name>Zn(2+)</name>
        <dbReference type="ChEBI" id="CHEBI:29105"/>
    </cofactor>
    <text evidence="8">Binds 1 zinc ion per subunit.</text>
</comment>
<evidence type="ECO:0000256" key="1">
    <source>
        <dbReference type="ARBA" id="ARBA00010457"/>
    </source>
</evidence>
<keyword evidence="8" id="KW-0560">Oxidoreductase</keyword>
<comment type="cofactor">
    <cofactor evidence="8">
        <name>Cu cation</name>
        <dbReference type="ChEBI" id="CHEBI:23378"/>
    </cofactor>
    <text evidence="8">Binds 1 copper ion per subunit.</text>
</comment>
<evidence type="ECO:0000256" key="4">
    <source>
        <dbReference type="ARBA" id="ARBA00022833"/>
    </source>
</evidence>
<keyword evidence="11" id="KW-1185">Reference proteome</keyword>
<dbReference type="Proteomes" id="UP000185746">
    <property type="component" value="Chromosome"/>
</dbReference>
<proteinExistence type="inferred from homology"/>
<comment type="function">
    <text evidence="7">Destroys radicals which are normally produced within the cells and which are toxic to biological systems. May play a role in favoring mycobacterial survival in phagocytes.</text>
</comment>
<dbReference type="KEGG" id="surl:BI350_02505"/>
<dbReference type="EC" id="1.15.1.1" evidence="8"/>
<evidence type="ECO:0000313" key="10">
    <source>
        <dbReference type="EMBL" id="AOV06587.1"/>
    </source>
</evidence>
<dbReference type="FunFam" id="2.60.40.200:FF:000005">
    <property type="entry name" value="Superoxide dismutase [Cu-Zn]"/>
    <property type="match status" value="1"/>
</dbReference>
<dbReference type="InterPro" id="IPR036423">
    <property type="entry name" value="SOD-like_Cu/Zn_dom_sf"/>
</dbReference>
<evidence type="ECO:0000256" key="7">
    <source>
        <dbReference type="ARBA" id="ARBA00024900"/>
    </source>
</evidence>
<dbReference type="Gene3D" id="2.60.40.200">
    <property type="entry name" value="Superoxide dismutase, copper/zinc binding domain"/>
    <property type="match status" value="1"/>
</dbReference>
<evidence type="ECO:0000256" key="2">
    <source>
        <dbReference type="ARBA" id="ARBA00022723"/>
    </source>
</evidence>
<dbReference type="SUPFAM" id="SSF49329">
    <property type="entry name" value="Cu,Zn superoxide dismutase-like"/>
    <property type="match status" value="1"/>
</dbReference>
<dbReference type="CDD" id="cd00305">
    <property type="entry name" value="Cu-Zn_Superoxide_Dismutase"/>
    <property type="match status" value="1"/>
</dbReference>
<dbReference type="PRINTS" id="PR00068">
    <property type="entry name" value="CUZNDISMTASE"/>
</dbReference>
<sequence>MKQKVVGAVLITVLFILGGCGKGSNSKIPVSGKSTDMIEAPLINTEGTEIGEVTLTEGKNGVTIRVAAEGLPPGEHGFHIHEKGECIPPKFESAGGHFNPTHKEHGFDNPKGFHLGDLPNIEVAEDGTVDAIVSTANVTLQQGEENSIFDEDGSSLMIHAKADDYKTDPAGNSGDRIACAVIAE</sequence>
<name>A0A1D8JD02_9BACL</name>
<evidence type="ECO:0000256" key="3">
    <source>
        <dbReference type="ARBA" id="ARBA00022729"/>
    </source>
</evidence>
<evidence type="ECO:0000259" key="9">
    <source>
        <dbReference type="Pfam" id="PF00080"/>
    </source>
</evidence>
<dbReference type="InterPro" id="IPR024134">
    <property type="entry name" value="SOD_Cu/Zn_/chaperone"/>
</dbReference>
<protein>
    <recommendedName>
        <fullName evidence="8">Superoxide dismutase [Cu-Zn]</fullName>
        <ecNumber evidence="8">1.15.1.1</ecNumber>
    </recommendedName>
</protein>
<dbReference type="RefSeq" id="WP_075526695.1">
    <property type="nucleotide sequence ID" value="NZ_CP017560.1"/>
</dbReference>
<keyword evidence="6" id="KW-1015">Disulfide bond</keyword>
<keyword evidence="2 8" id="KW-0479">Metal-binding</keyword>
<dbReference type="PANTHER" id="PTHR10003">
    <property type="entry name" value="SUPEROXIDE DISMUTASE CU-ZN -RELATED"/>
    <property type="match status" value="1"/>
</dbReference>
<feature type="domain" description="Superoxide dismutase copper/zinc binding" evidence="9">
    <location>
        <begin position="51"/>
        <end position="182"/>
    </location>
</feature>
<reference evidence="10 11" key="1">
    <citation type="submission" date="2016-09" db="EMBL/GenBank/DDBJ databases">
        <title>Complete genome sequence of the Lysinibacillus sphaericus LMG 22257, a specie of Bacillus with ureolytic activity that can effectively biodeposit calcium carbonate.</title>
        <authorList>
            <person name="Yan W."/>
        </authorList>
    </citation>
    <scope>NUCLEOTIDE SEQUENCE [LARGE SCALE GENOMIC DNA]</scope>
    <source>
        <strain evidence="10 11">LMG 22257</strain>
    </source>
</reference>
<evidence type="ECO:0000256" key="6">
    <source>
        <dbReference type="ARBA" id="ARBA00023157"/>
    </source>
</evidence>
<dbReference type="GO" id="GO:0005507">
    <property type="term" value="F:copper ion binding"/>
    <property type="evidence" value="ECO:0007669"/>
    <property type="project" value="InterPro"/>
</dbReference>
<dbReference type="AlphaFoldDB" id="A0A1D8JD02"/>
<dbReference type="EMBL" id="CP017560">
    <property type="protein sequence ID" value="AOV06587.1"/>
    <property type="molecule type" value="Genomic_DNA"/>
</dbReference>
<evidence type="ECO:0000313" key="11">
    <source>
        <dbReference type="Proteomes" id="UP000185746"/>
    </source>
</evidence>
<keyword evidence="3" id="KW-0732">Signal</keyword>
<dbReference type="PROSITE" id="PS00332">
    <property type="entry name" value="SOD_CU_ZN_2"/>
    <property type="match status" value="1"/>
</dbReference>
<dbReference type="PROSITE" id="PS51257">
    <property type="entry name" value="PROKAR_LIPOPROTEIN"/>
    <property type="match status" value="1"/>
</dbReference>
<dbReference type="InterPro" id="IPR001424">
    <property type="entry name" value="SOD_Cu_Zn_dom"/>
</dbReference>
<gene>
    <name evidence="10" type="ORF">BI350_02505</name>
</gene>
<keyword evidence="5 8" id="KW-0186">Copper</keyword>
<dbReference type="Pfam" id="PF00080">
    <property type="entry name" value="Sod_Cu"/>
    <property type="match status" value="1"/>
</dbReference>
<keyword evidence="4 8" id="KW-0862">Zinc</keyword>
<dbReference type="GO" id="GO:0004784">
    <property type="term" value="F:superoxide dismutase activity"/>
    <property type="evidence" value="ECO:0007669"/>
    <property type="project" value="UniProtKB-EC"/>
</dbReference>